<dbReference type="InterPro" id="IPR029154">
    <property type="entry name" value="HIBADH-like_NADP-bd"/>
</dbReference>
<keyword evidence="2" id="KW-0560">Oxidoreductase</keyword>
<dbReference type="Pfam" id="PF03446">
    <property type="entry name" value="NAD_binding_2"/>
    <property type="match status" value="1"/>
</dbReference>
<comment type="similarity">
    <text evidence="1">Belongs to the HIBADH-related family.</text>
</comment>
<dbReference type="PANTHER" id="PTHR43580">
    <property type="entry name" value="OXIDOREDUCTASE GLYR1-RELATED"/>
    <property type="match status" value="1"/>
</dbReference>
<dbReference type="RefSeq" id="WP_165008893.1">
    <property type="nucleotide sequence ID" value="NZ_CP064954.1"/>
</dbReference>
<keyword evidence="3" id="KW-0520">NAD</keyword>
<dbReference type="AlphaFoldDB" id="A0A7T0PC82"/>
<evidence type="ECO:0000256" key="1">
    <source>
        <dbReference type="ARBA" id="ARBA00009080"/>
    </source>
</evidence>
<feature type="domain" description="3-hydroxyisobutyrate dehydrogenase-like NAD-binding" evidence="6">
    <location>
        <begin position="159"/>
        <end position="272"/>
    </location>
</feature>
<organism evidence="7 8">
    <name type="scientific">Corynebacterium lizhenjunii</name>
    <dbReference type="NCBI Taxonomy" id="2709394"/>
    <lineage>
        <taxon>Bacteria</taxon>
        <taxon>Bacillati</taxon>
        <taxon>Actinomycetota</taxon>
        <taxon>Actinomycetes</taxon>
        <taxon>Mycobacteriales</taxon>
        <taxon>Corynebacteriaceae</taxon>
        <taxon>Corynebacterium</taxon>
    </lineage>
</organism>
<dbReference type="InterPro" id="IPR015815">
    <property type="entry name" value="HIBADH-related"/>
</dbReference>
<dbReference type="PANTHER" id="PTHR43580:SF2">
    <property type="entry name" value="CYTOKINE-LIKE NUCLEAR FACTOR N-PAC"/>
    <property type="match status" value="1"/>
</dbReference>
<dbReference type="Pfam" id="PF14833">
    <property type="entry name" value="NAD_binding_11"/>
    <property type="match status" value="1"/>
</dbReference>
<evidence type="ECO:0000256" key="3">
    <source>
        <dbReference type="ARBA" id="ARBA00023027"/>
    </source>
</evidence>
<dbReference type="Gene3D" id="1.10.1040.10">
    <property type="entry name" value="N-(1-d-carboxylethyl)-l-norvaline Dehydrogenase, domain 2"/>
    <property type="match status" value="1"/>
</dbReference>
<feature type="domain" description="6-phosphogluconate dehydrogenase NADP-binding" evidence="5">
    <location>
        <begin position="2"/>
        <end position="132"/>
    </location>
</feature>
<dbReference type="KEGG" id="cliz:G7Y31_01495"/>
<dbReference type="GO" id="GO:0050661">
    <property type="term" value="F:NADP binding"/>
    <property type="evidence" value="ECO:0007669"/>
    <property type="project" value="InterPro"/>
</dbReference>
<dbReference type="GO" id="GO:0016491">
    <property type="term" value="F:oxidoreductase activity"/>
    <property type="evidence" value="ECO:0007669"/>
    <property type="project" value="UniProtKB-KW"/>
</dbReference>
<dbReference type="PIRSF" id="PIRSF000103">
    <property type="entry name" value="HIBADH"/>
    <property type="match status" value="1"/>
</dbReference>
<dbReference type="SUPFAM" id="SSF48179">
    <property type="entry name" value="6-phosphogluconate dehydrogenase C-terminal domain-like"/>
    <property type="match status" value="1"/>
</dbReference>
<dbReference type="Gene3D" id="3.40.50.720">
    <property type="entry name" value="NAD(P)-binding Rossmann-like Domain"/>
    <property type="match status" value="1"/>
</dbReference>
<name>A0A7T0PC82_9CORY</name>
<evidence type="ECO:0000313" key="7">
    <source>
        <dbReference type="EMBL" id="QPK79422.1"/>
    </source>
</evidence>
<evidence type="ECO:0000259" key="6">
    <source>
        <dbReference type="Pfam" id="PF14833"/>
    </source>
</evidence>
<dbReference type="InterPro" id="IPR013328">
    <property type="entry name" value="6PGD_dom2"/>
</dbReference>
<dbReference type="EMBL" id="CP064954">
    <property type="protein sequence ID" value="QPK79422.1"/>
    <property type="molecule type" value="Genomic_DNA"/>
</dbReference>
<dbReference type="GO" id="GO:0051287">
    <property type="term" value="F:NAD binding"/>
    <property type="evidence" value="ECO:0007669"/>
    <property type="project" value="InterPro"/>
</dbReference>
<dbReference type="InterPro" id="IPR036291">
    <property type="entry name" value="NAD(P)-bd_dom_sf"/>
</dbReference>
<dbReference type="InterPro" id="IPR008927">
    <property type="entry name" value="6-PGluconate_DH-like_C_sf"/>
</dbReference>
<keyword evidence="8" id="KW-1185">Reference proteome</keyword>
<dbReference type="Proteomes" id="UP000594681">
    <property type="component" value="Chromosome"/>
</dbReference>
<feature type="active site" evidence="4">
    <location>
        <position position="164"/>
    </location>
</feature>
<sequence>MKIALLGTGRMGTELALHLIEPHEVTVWNRTPERAQPLVDRGARQAKSAAEAVADAELIITSLFGPDDVREVVLTPQLIPAGVTWIDTTTVSPAAAREFADAVPSYVHAPVVGSLGPARAGELGVYVGTPDGKRREEAMGIVKPWAHPDKLLGVESAAAAATGKLLANLALSVTAEGVAEALALGEAEGFDAEAVLDMLGITGLNFMAQMKGPFIRGERSTEPGDFSVDALCKDSKLMVDTASQPLPAVEAAIARFEREQAAGRGNTDFSSIFVHRDRA</sequence>
<accession>A0A7T0PC82</accession>
<evidence type="ECO:0000259" key="5">
    <source>
        <dbReference type="Pfam" id="PF03446"/>
    </source>
</evidence>
<dbReference type="SUPFAM" id="SSF51735">
    <property type="entry name" value="NAD(P)-binding Rossmann-fold domains"/>
    <property type="match status" value="1"/>
</dbReference>
<proteinExistence type="inferred from homology"/>
<evidence type="ECO:0000313" key="8">
    <source>
        <dbReference type="Proteomes" id="UP000594681"/>
    </source>
</evidence>
<reference evidence="7 8" key="1">
    <citation type="submission" date="2020-11" db="EMBL/GenBank/DDBJ databases">
        <title>Corynebacterium sp. ZJ-599.</title>
        <authorList>
            <person name="Zhou J."/>
        </authorList>
    </citation>
    <scope>NUCLEOTIDE SEQUENCE [LARGE SCALE GENOMIC DNA]</scope>
    <source>
        <strain evidence="7 8">ZJ-599</strain>
    </source>
</reference>
<evidence type="ECO:0000256" key="2">
    <source>
        <dbReference type="ARBA" id="ARBA00023002"/>
    </source>
</evidence>
<evidence type="ECO:0000256" key="4">
    <source>
        <dbReference type="PIRSR" id="PIRSR000103-1"/>
    </source>
</evidence>
<dbReference type="InterPro" id="IPR006115">
    <property type="entry name" value="6PGDH_NADP-bd"/>
</dbReference>
<protein>
    <submittedName>
        <fullName evidence="7">NAD(P)-dependent oxidoreductase</fullName>
    </submittedName>
</protein>
<dbReference type="InterPro" id="IPR051265">
    <property type="entry name" value="HIBADH-related_NP60_sf"/>
</dbReference>
<gene>
    <name evidence="7" type="ORF">G7Y31_01495</name>
</gene>